<reference evidence="2 3" key="1">
    <citation type="submission" date="2018-11" db="EMBL/GenBank/DDBJ databases">
        <title>Phylogenetic determinants of toxin gene distribution in genomes of Brevibacillus laterosporus.</title>
        <authorList>
            <person name="Glare T.R."/>
            <person name="Durrant A."/>
            <person name="Berry C."/>
            <person name="Palma L."/>
            <person name="Ormskirk M."/>
            <person name="Cox M.O."/>
        </authorList>
    </citation>
    <scope>NUCLEOTIDE SEQUENCE [LARGE SCALE GENOMIC DNA]</scope>
    <source>
        <strain evidence="2 3">1821L</strain>
        <plasmid evidence="2 3">p1821L01</plasmid>
    </source>
</reference>
<feature type="signal peptide" evidence="1">
    <location>
        <begin position="1"/>
        <end position="23"/>
    </location>
</feature>
<keyword evidence="2" id="KW-0614">Plasmid</keyword>
<name>A0A518V1Z0_BRELA</name>
<geneLocation type="plasmid" evidence="2 3">
    <name>p1821L01</name>
</geneLocation>
<dbReference type="AlphaFoldDB" id="A0A518V1Z0"/>
<keyword evidence="1" id="KW-0732">Signal</keyword>
<sequence length="536" mass="60246">MKKLQLLAAVFMAVSFLCTTIYGAGVTHPHSLNEEINFYGDFSPTPTAKNELHKAEVHQWEYILVKSEKEVVENGAITSFRLIENQGENFRGLTGYSMIYLPNNPAERINKIRQIASRYNGNPEFVSQTVEGYLKELAQGKLPKPIYKTYEIDKRTGQERVYYWVSAGHVAYLSGATDSLDKYGNQCVNYIGKPCGSTDSIKSQGGEEPRKDHSGRAMNILTPFPVITNASFLQNGSVTTMINSQQPFTFQASFTAYGGWGTGGYAYVDLNGTRIPLSSGSNPDQLVLSQDQSTGKEGEFGYKFTFSRDMANYKQYLKKGKNTLILTVSDSYQRYKNIIIEFMYDDIQLVCNQPVLLHMDDVKQPLYFMETSERSKMKIGGFLTWGIQFNSSLCTVIENINGNLGRQESIGKPIRINDKQTSYYLNNWQYQITKSEKGVFLENLSKDNKALIAYLTDSNGAKVNRYVLSKGTKIEISLPQKKYKGEYSLLFPSPLVDNGFWNKASEQKYGLVASSVYPEVLMNPINTLLTNEGGGQ</sequence>
<keyword evidence="3" id="KW-1185">Reference proteome</keyword>
<dbReference type="Proteomes" id="UP000319432">
    <property type="component" value="Plasmid p1821L01"/>
</dbReference>
<gene>
    <name evidence="2" type="ORF">EEL30_00635</name>
</gene>
<feature type="chain" id="PRO_5039522918" evidence="1">
    <location>
        <begin position="24"/>
        <end position="536"/>
    </location>
</feature>
<proteinExistence type="predicted"/>
<dbReference type="OrthoDB" id="2464356at2"/>
<dbReference type="EMBL" id="CP033461">
    <property type="protein sequence ID" value="QDX91010.1"/>
    <property type="molecule type" value="Genomic_DNA"/>
</dbReference>
<evidence type="ECO:0000313" key="2">
    <source>
        <dbReference type="EMBL" id="QDX91010.1"/>
    </source>
</evidence>
<protein>
    <submittedName>
        <fullName evidence="2">Uncharacterized protein</fullName>
    </submittedName>
</protein>
<accession>A0A518V1Z0</accession>
<evidence type="ECO:0000256" key="1">
    <source>
        <dbReference type="SAM" id="SignalP"/>
    </source>
</evidence>
<evidence type="ECO:0000313" key="3">
    <source>
        <dbReference type="Proteomes" id="UP000319432"/>
    </source>
</evidence>
<organism evidence="2 3">
    <name type="scientific">Brevibacillus laterosporus</name>
    <name type="common">Bacillus laterosporus</name>
    <dbReference type="NCBI Taxonomy" id="1465"/>
    <lineage>
        <taxon>Bacteria</taxon>
        <taxon>Bacillati</taxon>
        <taxon>Bacillota</taxon>
        <taxon>Bacilli</taxon>
        <taxon>Bacillales</taxon>
        <taxon>Paenibacillaceae</taxon>
        <taxon>Brevibacillus</taxon>
    </lineage>
</organism>